<accession>A0A1M4YLK9</accession>
<dbReference type="InterPro" id="IPR036291">
    <property type="entry name" value="NAD(P)-bd_dom_sf"/>
</dbReference>
<dbReference type="Pfam" id="PF01370">
    <property type="entry name" value="Epimerase"/>
    <property type="match status" value="1"/>
</dbReference>
<dbReference type="Proteomes" id="UP000184476">
    <property type="component" value="Unassembled WGS sequence"/>
</dbReference>
<dbReference type="AlphaFoldDB" id="A0A1M4YLK9"/>
<reference evidence="3 4" key="1">
    <citation type="submission" date="2016-11" db="EMBL/GenBank/DDBJ databases">
        <authorList>
            <person name="Jaros S."/>
            <person name="Januszkiewicz K."/>
            <person name="Wedrychowicz H."/>
        </authorList>
    </citation>
    <scope>NUCLEOTIDE SEQUENCE [LARGE SCALE GENOMIC DNA]</scope>
    <source>
        <strain evidence="3 4">DSM 44666</strain>
    </source>
</reference>
<dbReference type="OrthoDB" id="9811743at2"/>
<dbReference type="EMBL" id="FQVL01000007">
    <property type="protein sequence ID" value="SHF06517.1"/>
    <property type="molecule type" value="Genomic_DNA"/>
</dbReference>
<dbReference type="Gene3D" id="3.40.50.720">
    <property type="entry name" value="NAD(P)-binding Rossmann-like Domain"/>
    <property type="match status" value="1"/>
</dbReference>
<dbReference type="RefSeq" id="WP_073155038.1">
    <property type="nucleotide sequence ID" value="NZ_FQVL01000007.1"/>
</dbReference>
<dbReference type="SUPFAM" id="SSF51735">
    <property type="entry name" value="NAD(P)-binding Rossmann-fold domains"/>
    <property type="match status" value="1"/>
</dbReference>
<keyword evidence="4" id="KW-1185">Reference proteome</keyword>
<proteinExistence type="inferred from homology"/>
<dbReference type="InterPro" id="IPR001509">
    <property type="entry name" value="Epimerase_deHydtase"/>
</dbReference>
<dbReference type="PANTHER" id="PTHR43000">
    <property type="entry name" value="DTDP-D-GLUCOSE 4,6-DEHYDRATASE-RELATED"/>
    <property type="match status" value="1"/>
</dbReference>
<protein>
    <submittedName>
        <fullName evidence="3">UDP-glucuronate 4-epimerase</fullName>
    </submittedName>
</protein>
<evidence type="ECO:0000313" key="4">
    <source>
        <dbReference type="Proteomes" id="UP000184476"/>
    </source>
</evidence>
<evidence type="ECO:0000259" key="2">
    <source>
        <dbReference type="Pfam" id="PF01370"/>
    </source>
</evidence>
<evidence type="ECO:0000256" key="1">
    <source>
        <dbReference type="ARBA" id="ARBA00007637"/>
    </source>
</evidence>
<gene>
    <name evidence="3" type="ORF">SAMN05444392_10719</name>
</gene>
<comment type="similarity">
    <text evidence="1">Belongs to the NAD(P)-dependent epimerase/dehydratase family.</text>
</comment>
<dbReference type="STRING" id="112248.SAMN05444392_10719"/>
<sequence length="328" mass="37698">MKILLTGGAGFIGSHLVRHFLQGSTVEKIAVIDNLDAYYSPKQKQERLEQWQDEPRVVCYRSDICQREQIKQVFQQEQWEVIIHLAAIPGVRPSLQRPTEYVDIDVTGTVQLLQLAVEYQVPHLIFFSSSSVYGHQSVVQPWKEGITQEMPSSPYAAAKRSAEIFCQTYQQLYPLHVTILRPFTVYGPEQRPDMAIHFFARQMVKGLPIPVFSLDSSRDYTYIDDLIQAVERCLMRPNGFQLFNVASGERISLRQMIKQLASALHVEAKLEIKGEQLGDPAYTWADLTQIKETIGYRPQVDFATGIQRFATWFQQNRTIHDFTTDKKV</sequence>
<organism evidence="3 4">
    <name type="scientific">Seinonella peptonophila</name>
    <dbReference type="NCBI Taxonomy" id="112248"/>
    <lineage>
        <taxon>Bacteria</taxon>
        <taxon>Bacillati</taxon>
        <taxon>Bacillota</taxon>
        <taxon>Bacilli</taxon>
        <taxon>Bacillales</taxon>
        <taxon>Thermoactinomycetaceae</taxon>
        <taxon>Seinonella</taxon>
    </lineage>
</organism>
<evidence type="ECO:0000313" key="3">
    <source>
        <dbReference type="EMBL" id="SHF06517.1"/>
    </source>
</evidence>
<dbReference type="PRINTS" id="PR01713">
    <property type="entry name" value="NUCEPIMERASE"/>
</dbReference>
<feature type="domain" description="NAD-dependent epimerase/dehydratase" evidence="2">
    <location>
        <begin position="3"/>
        <end position="245"/>
    </location>
</feature>
<name>A0A1M4YLK9_9BACL</name>